<gene>
    <name evidence="1" type="ORF">SAMN02745206_01530</name>
</gene>
<evidence type="ECO:0000313" key="2">
    <source>
        <dbReference type="Proteomes" id="UP000184076"/>
    </source>
</evidence>
<sequence>MDLPEEGIIALYENRGLSEPFHSEIKTNLNLERLPSAKFFVNALVLSQGAMVYNVLRILG</sequence>
<dbReference type="AlphaFoldDB" id="A0A1M4ZQC5"/>
<evidence type="ECO:0000313" key="1">
    <source>
        <dbReference type="EMBL" id="SHF20007.1"/>
    </source>
</evidence>
<dbReference type="RefSeq" id="WP_073038399.1">
    <property type="nucleotide sequence ID" value="NZ_FQVB01000012.1"/>
</dbReference>
<dbReference type="Proteomes" id="UP000184076">
    <property type="component" value="Unassembled WGS sequence"/>
</dbReference>
<dbReference type="STRING" id="1121391.SAMN02745206_01530"/>
<protein>
    <recommendedName>
        <fullName evidence="3">Transposase DDE domain-containing protein</fullName>
    </recommendedName>
</protein>
<evidence type="ECO:0008006" key="3">
    <source>
        <dbReference type="Google" id="ProtNLM"/>
    </source>
</evidence>
<proteinExistence type="predicted"/>
<dbReference type="OrthoDB" id="9815173at2"/>
<accession>A0A1M4ZQC5</accession>
<reference evidence="2" key="1">
    <citation type="submission" date="2016-11" db="EMBL/GenBank/DDBJ databases">
        <authorList>
            <person name="Varghese N."/>
            <person name="Submissions S."/>
        </authorList>
    </citation>
    <scope>NUCLEOTIDE SEQUENCE [LARGE SCALE GENOMIC DNA]</scope>
    <source>
        <strain evidence="2">DSM 9756</strain>
    </source>
</reference>
<keyword evidence="2" id="KW-1185">Reference proteome</keyword>
<organism evidence="1 2">
    <name type="scientific">Desulfacinum infernum DSM 9756</name>
    <dbReference type="NCBI Taxonomy" id="1121391"/>
    <lineage>
        <taxon>Bacteria</taxon>
        <taxon>Pseudomonadati</taxon>
        <taxon>Thermodesulfobacteriota</taxon>
        <taxon>Syntrophobacteria</taxon>
        <taxon>Syntrophobacterales</taxon>
        <taxon>Syntrophobacteraceae</taxon>
        <taxon>Desulfacinum</taxon>
    </lineage>
</organism>
<name>A0A1M4ZQC5_9BACT</name>
<dbReference type="EMBL" id="FQVB01000012">
    <property type="protein sequence ID" value="SHF20007.1"/>
    <property type="molecule type" value="Genomic_DNA"/>
</dbReference>